<name>A0ABS3Z4F6_9BACT</name>
<dbReference type="InterPro" id="IPR052535">
    <property type="entry name" value="Bacilysin_H2HPP_isomerase"/>
</dbReference>
<proteinExistence type="predicted"/>
<dbReference type="Gene3D" id="2.60.120.10">
    <property type="entry name" value="Jelly Rolls"/>
    <property type="match status" value="1"/>
</dbReference>
<dbReference type="Proteomes" id="UP000677244">
    <property type="component" value="Unassembled WGS sequence"/>
</dbReference>
<evidence type="ECO:0000313" key="3">
    <source>
        <dbReference type="Proteomes" id="UP000677244"/>
    </source>
</evidence>
<dbReference type="Pfam" id="PF07883">
    <property type="entry name" value="Cupin_2"/>
    <property type="match status" value="1"/>
</dbReference>
<organism evidence="2 3">
    <name type="scientific">Niastella soli</name>
    <dbReference type="NCBI Taxonomy" id="2821487"/>
    <lineage>
        <taxon>Bacteria</taxon>
        <taxon>Pseudomonadati</taxon>
        <taxon>Bacteroidota</taxon>
        <taxon>Chitinophagia</taxon>
        <taxon>Chitinophagales</taxon>
        <taxon>Chitinophagaceae</taxon>
        <taxon>Niastella</taxon>
    </lineage>
</organism>
<sequence>MQHLDDVKGKEIVPGLYGRFVHGDTMTLSFVDIQPGAQLPEHSHPHEQITFILEGELEMVIGGEKMLLTPGMVHVIPGNVPHSAIARTFVKVLDAFSPVREDYRV</sequence>
<dbReference type="SUPFAM" id="SSF51182">
    <property type="entry name" value="RmlC-like cupins"/>
    <property type="match status" value="1"/>
</dbReference>
<reference evidence="2 3" key="1">
    <citation type="submission" date="2021-03" db="EMBL/GenBank/DDBJ databases">
        <title>Assistant Professor.</title>
        <authorList>
            <person name="Huq M.A."/>
        </authorList>
    </citation>
    <scope>NUCLEOTIDE SEQUENCE [LARGE SCALE GENOMIC DNA]</scope>
    <source>
        <strain evidence="2 3">MAH-29</strain>
    </source>
</reference>
<gene>
    <name evidence="2" type="ORF">J7I42_32480</name>
</gene>
<dbReference type="PANTHER" id="PTHR40112:SF1">
    <property type="entry name" value="H2HPP ISOMERASE"/>
    <property type="match status" value="1"/>
</dbReference>
<dbReference type="CDD" id="cd02238">
    <property type="entry name" value="cupin_KdgF"/>
    <property type="match status" value="1"/>
</dbReference>
<accession>A0ABS3Z4F6</accession>
<dbReference type="InterPro" id="IPR013096">
    <property type="entry name" value="Cupin_2"/>
</dbReference>
<evidence type="ECO:0000259" key="1">
    <source>
        <dbReference type="Pfam" id="PF07883"/>
    </source>
</evidence>
<evidence type="ECO:0000313" key="2">
    <source>
        <dbReference type="EMBL" id="MBO9205049.1"/>
    </source>
</evidence>
<keyword evidence="3" id="KW-1185">Reference proteome</keyword>
<dbReference type="EMBL" id="JAGHKO010000017">
    <property type="protein sequence ID" value="MBO9205049.1"/>
    <property type="molecule type" value="Genomic_DNA"/>
</dbReference>
<feature type="domain" description="Cupin type-2" evidence="1">
    <location>
        <begin position="30"/>
        <end position="88"/>
    </location>
</feature>
<dbReference type="RefSeq" id="WP_209144234.1">
    <property type="nucleotide sequence ID" value="NZ_JAGHKO010000017.1"/>
</dbReference>
<protein>
    <submittedName>
        <fullName evidence="2">Cupin domain-containing protein</fullName>
    </submittedName>
</protein>
<dbReference type="PANTHER" id="PTHR40112">
    <property type="entry name" value="H2HPP ISOMERASE"/>
    <property type="match status" value="1"/>
</dbReference>
<dbReference type="InterPro" id="IPR014710">
    <property type="entry name" value="RmlC-like_jellyroll"/>
</dbReference>
<comment type="caution">
    <text evidence="2">The sequence shown here is derived from an EMBL/GenBank/DDBJ whole genome shotgun (WGS) entry which is preliminary data.</text>
</comment>
<dbReference type="InterPro" id="IPR011051">
    <property type="entry name" value="RmlC_Cupin_sf"/>
</dbReference>